<sequence>MGICMFKMMTTTPMGTRASTTQFVTNSLSTRLPELSCDPEDECTLDGENFTMDLMLPQTTDKMGPRDAKMADQFNRHNGLRRCHFKLDHVVYENDYSKRHLDSRNLARLLGNVV</sequence>
<proteinExistence type="predicted"/>
<dbReference type="EMBL" id="UZAF01017004">
    <property type="protein sequence ID" value="VDO36751.1"/>
    <property type="molecule type" value="Genomic_DNA"/>
</dbReference>
<reference evidence="3" key="1">
    <citation type="submission" date="2017-02" db="UniProtKB">
        <authorList>
            <consortium name="WormBaseParasite"/>
        </authorList>
    </citation>
    <scope>IDENTIFICATION</scope>
</reference>
<dbReference type="WBParaSite" id="HPLM_0000917201-mRNA-1">
    <property type="protein sequence ID" value="HPLM_0000917201-mRNA-1"/>
    <property type="gene ID" value="HPLM_0000917201"/>
</dbReference>
<dbReference type="AlphaFoldDB" id="A0A0N4WET3"/>
<protein>
    <submittedName>
        <fullName evidence="3">CACTA en-spm transposon protein</fullName>
    </submittedName>
</protein>
<reference evidence="1 2" key="2">
    <citation type="submission" date="2018-11" db="EMBL/GenBank/DDBJ databases">
        <authorList>
            <consortium name="Pathogen Informatics"/>
        </authorList>
    </citation>
    <scope>NUCLEOTIDE SEQUENCE [LARGE SCALE GENOMIC DNA]</scope>
    <source>
        <strain evidence="1 2">MHpl1</strain>
    </source>
</reference>
<evidence type="ECO:0000313" key="1">
    <source>
        <dbReference type="EMBL" id="VDO36751.1"/>
    </source>
</evidence>
<organism evidence="3">
    <name type="scientific">Haemonchus placei</name>
    <name type="common">Barber's pole worm</name>
    <dbReference type="NCBI Taxonomy" id="6290"/>
    <lineage>
        <taxon>Eukaryota</taxon>
        <taxon>Metazoa</taxon>
        <taxon>Ecdysozoa</taxon>
        <taxon>Nematoda</taxon>
        <taxon>Chromadorea</taxon>
        <taxon>Rhabditida</taxon>
        <taxon>Rhabditina</taxon>
        <taxon>Rhabditomorpha</taxon>
        <taxon>Strongyloidea</taxon>
        <taxon>Trichostrongylidae</taxon>
        <taxon>Haemonchus</taxon>
    </lineage>
</organism>
<evidence type="ECO:0000313" key="3">
    <source>
        <dbReference type="WBParaSite" id="HPLM_0000917201-mRNA-1"/>
    </source>
</evidence>
<gene>
    <name evidence="1" type="ORF">HPLM_LOCUS9159</name>
</gene>
<name>A0A0N4WET3_HAEPC</name>
<evidence type="ECO:0000313" key="2">
    <source>
        <dbReference type="Proteomes" id="UP000268014"/>
    </source>
</evidence>
<accession>A0A0N4WET3</accession>
<keyword evidence="2" id="KW-1185">Reference proteome</keyword>
<dbReference type="Proteomes" id="UP000268014">
    <property type="component" value="Unassembled WGS sequence"/>
</dbReference>